<gene>
    <name evidence="9" type="ORF">SAMN05421823_109121</name>
</gene>
<keyword evidence="10" id="KW-1185">Reference proteome</keyword>
<dbReference type="InterPro" id="IPR013324">
    <property type="entry name" value="RNA_pol_sigma_r3/r4-like"/>
</dbReference>
<keyword evidence="2 6" id="KW-0805">Transcription regulation</keyword>
<dbReference type="GO" id="GO:0006352">
    <property type="term" value="P:DNA-templated transcription initiation"/>
    <property type="evidence" value="ECO:0007669"/>
    <property type="project" value="InterPro"/>
</dbReference>
<dbReference type="RefSeq" id="WP_089685628.1">
    <property type="nucleotide sequence ID" value="NZ_FNFO01000009.1"/>
</dbReference>
<dbReference type="InterPro" id="IPR039425">
    <property type="entry name" value="RNA_pol_sigma-70-like"/>
</dbReference>
<dbReference type="Proteomes" id="UP000198510">
    <property type="component" value="Unassembled WGS sequence"/>
</dbReference>
<dbReference type="SUPFAM" id="SSF88946">
    <property type="entry name" value="Sigma2 domain of RNA polymerase sigma factors"/>
    <property type="match status" value="1"/>
</dbReference>
<dbReference type="NCBIfam" id="TIGR02937">
    <property type="entry name" value="sigma70-ECF"/>
    <property type="match status" value="1"/>
</dbReference>
<dbReference type="PANTHER" id="PTHR43133:SF62">
    <property type="entry name" value="RNA POLYMERASE SIGMA FACTOR SIGZ"/>
    <property type="match status" value="1"/>
</dbReference>
<evidence type="ECO:0000259" key="8">
    <source>
        <dbReference type="Pfam" id="PF08281"/>
    </source>
</evidence>
<evidence type="ECO:0000256" key="3">
    <source>
        <dbReference type="ARBA" id="ARBA00023082"/>
    </source>
</evidence>
<dbReference type="PROSITE" id="PS01063">
    <property type="entry name" value="SIGMA70_ECF"/>
    <property type="match status" value="1"/>
</dbReference>
<evidence type="ECO:0000256" key="2">
    <source>
        <dbReference type="ARBA" id="ARBA00023015"/>
    </source>
</evidence>
<dbReference type="Pfam" id="PF08281">
    <property type="entry name" value="Sigma70_r4_2"/>
    <property type="match status" value="1"/>
</dbReference>
<dbReference type="GO" id="GO:0016987">
    <property type="term" value="F:sigma factor activity"/>
    <property type="evidence" value="ECO:0007669"/>
    <property type="project" value="UniProtKB-KW"/>
</dbReference>
<dbReference type="GO" id="GO:0003677">
    <property type="term" value="F:DNA binding"/>
    <property type="evidence" value="ECO:0007669"/>
    <property type="project" value="UniProtKB-KW"/>
</dbReference>
<proteinExistence type="inferred from homology"/>
<dbReference type="AlphaFoldDB" id="A0A1G9P9S3"/>
<protein>
    <recommendedName>
        <fullName evidence="6">RNA polymerase sigma factor</fullName>
    </recommendedName>
</protein>
<dbReference type="Gene3D" id="1.10.1740.10">
    <property type="match status" value="1"/>
</dbReference>
<keyword evidence="5 6" id="KW-0804">Transcription</keyword>
<evidence type="ECO:0000259" key="7">
    <source>
        <dbReference type="Pfam" id="PF04542"/>
    </source>
</evidence>
<dbReference type="CDD" id="cd06171">
    <property type="entry name" value="Sigma70_r4"/>
    <property type="match status" value="1"/>
</dbReference>
<keyword evidence="3 6" id="KW-0731">Sigma factor</keyword>
<organism evidence="9 10">
    <name type="scientific">Catalinimonas alkaloidigena</name>
    <dbReference type="NCBI Taxonomy" id="1075417"/>
    <lineage>
        <taxon>Bacteria</taxon>
        <taxon>Pseudomonadati</taxon>
        <taxon>Bacteroidota</taxon>
        <taxon>Cytophagia</taxon>
        <taxon>Cytophagales</taxon>
        <taxon>Catalimonadaceae</taxon>
        <taxon>Catalinimonas</taxon>
    </lineage>
</organism>
<reference evidence="9 10" key="1">
    <citation type="submission" date="2016-10" db="EMBL/GenBank/DDBJ databases">
        <authorList>
            <person name="de Groot N.N."/>
        </authorList>
    </citation>
    <scope>NUCLEOTIDE SEQUENCE [LARGE SCALE GENOMIC DNA]</scope>
    <source>
        <strain evidence="9 10">DSM 25186</strain>
    </source>
</reference>
<dbReference type="OrthoDB" id="9784272at2"/>
<evidence type="ECO:0000256" key="1">
    <source>
        <dbReference type="ARBA" id="ARBA00010641"/>
    </source>
</evidence>
<dbReference type="InterPro" id="IPR036388">
    <property type="entry name" value="WH-like_DNA-bd_sf"/>
</dbReference>
<accession>A0A1G9P9S3</accession>
<dbReference type="PANTHER" id="PTHR43133">
    <property type="entry name" value="RNA POLYMERASE ECF-TYPE SIGMA FACTO"/>
    <property type="match status" value="1"/>
</dbReference>
<dbReference type="Gene3D" id="1.10.10.10">
    <property type="entry name" value="Winged helix-like DNA-binding domain superfamily/Winged helix DNA-binding domain"/>
    <property type="match status" value="1"/>
</dbReference>
<dbReference type="Pfam" id="PF04542">
    <property type="entry name" value="Sigma70_r2"/>
    <property type="match status" value="1"/>
</dbReference>
<evidence type="ECO:0000256" key="5">
    <source>
        <dbReference type="ARBA" id="ARBA00023163"/>
    </source>
</evidence>
<dbReference type="SUPFAM" id="SSF88659">
    <property type="entry name" value="Sigma3 and sigma4 domains of RNA polymerase sigma factors"/>
    <property type="match status" value="1"/>
</dbReference>
<dbReference type="InterPro" id="IPR013325">
    <property type="entry name" value="RNA_pol_sigma_r2"/>
</dbReference>
<dbReference type="EMBL" id="FNFO01000009">
    <property type="protein sequence ID" value="SDL95313.1"/>
    <property type="molecule type" value="Genomic_DNA"/>
</dbReference>
<dbReference type="InterPro" id="IPR000838">
    <property type="entry name" value="RNA_pol_sigma70_ECF_CS"/>
</dbReference>
<comment type="similarity">
    <text evidence="1 6">Belongs to the sigma-70 factor family. ECF subfamily.</text>
</comment>
<evidence type="ECO:0000256" key="4">
    <source>
        <dbReference type="ARBA" id="ARBA00023125"/>
    </source>
</evidence>
<dbReference type="InterPro" id="IPR014284">
    <property type="entry name" value="RNA_pol_sigma-70_dom"/>
</dbReference>
<feature type="domain" description="RNA polymerase sigma factor 70 region 4 type 2" evidence="8">
    <location>
        <begin position="126"/>
        <end position="176"/>
    </location>
</feature>
<evidence type="ECO:0000313" key="9">
    <source>
        <dbReference type="EMBL" id="SDL95313.1"/>
    </source>
</evidence>
<sequence>MAHSPAGSREQEIIGLLQADDKRAMRLLYDHYAPTLYGIVLRIVQSEELAQDVLQESFIKVWRNRHRYDATKGRLFTWLLNICRNQAIDTVRSARHIQSQKIQPIDFSVYNLESLSNRPAPEHIGVQQMVETLDPKYRQVIDLIYFQGYTHTEVEEALQIPLGTVKSRVKIALRELRKFFRDHPSLLWWLFLMCIS</sequence>
<evidence type="ECO:0000256" key="6">
    <source>
        <dbReference type="RuleBase" id="RU000716"/>
    </source>
</evidence>
<feature type="domain" description="RNA polymerase sigma-70 region 2" evidence="7">
    <location>
        <begin position="28"/>
        <end position="95"/>
    </location>
</feature>
<name>A0A1G9P9S3_9BACT</name>
<dbReference type="InterPro" id="IPR013249">
    <property type="entry name" value="RNA_pol_sigma70_r4_t2"/>
</dbReference>
<evidence type="ECO:0000313" key="10">
    <source>
        <dbReference type="Proteomes" id="UP000198510"/>
    </source>
</evidence>
<keyword evidence="4 6" id="KW-0238">DNA-binding</keyword>
<dbReference type="STRING" id="1075417.SAMN05421823_109121"/>
<dbReference type="InterPro" id="IPR007627">
    <property type="entry name" value="RNA_pol_sigma70_r2"/>
</dbReference>